<gene>
    <name evidence="6" type="ORF">RO3G_11061</name>
</gene>
<evidence type="ECO:0000256" key="2">
    <source>
        <dbReference type="ARBA" id="ARBA00005778"/>
    </source>
</evidence>
<dbReference type="eggNOG" id="KOG3951">
    <property type="taxonomic scope" value="Eukaryota"/>
</dbReference>
<sequence length="144" mass="16583">MGQLLSSLNLRSNSDIVPEIGFDIETAAPTTEELEVYNELHAIIIQPTTQLLQYFKRYQPASDSIRDAIASPSRENEDKAWEAVLPTVDMLRTFYHYSSELDGTTKDLDRHPGLTKLFADVLDFVFEFDYIKTYITKRKVFRGQ</sequence>
<evidence type="ECO:0000313" key="6">
    <source>
        <dbReference type="EMBL" id="EIE86350.1"/>
    </source>
</evidence>
<dbReference type="RefSeq" id="XP_067521746.1">
    <property type="nucleotide sequence ID" value="XM_067665645.1"/>
</dbReference>
<keyword evidence="3" id="KW-0472">Membrane</keyword>
<evidence type="ECO:0000313" key="7">
    <source>
        <dbReference type="Proteomes" id="UP000009138"/>
    </source>
</evidence>
<comment type="subcellular location">
    <subcellularLocation>
        <location evidence="1">Membrane</location>
        <topology evidence="1">Lipid-anchor</topology>
    </subcellularLocation>
</comment>
<comment type="similarity">
    <text evidence="2">Belongs to the CYRI family.</text>
</comment>
<dbReference type="OrthoDB" id="60973at2759"/>
<accession>I1CD20</accession>
<dbReference type="InterPro" id="IPR039789">
    <property type="entry name" value="CYRI"/>
</dbReference>
<name>I1CD20_RHIO9</name>
<dbReference type="GO" id="GO:0016020">
    <property type="term" value="C:membrane"/>
    <property type="evidence" value="ECO:0007669"/>
    <property type="project" value="UniProtKB-SubCell"/>
</dbReference>
<dbReference type="Pfam" id="PF07159">
    <property type="entry name" value="CYRIA-B_Rac1-bd"/>
    <property type="match status" value="1"/>
</dbReference>
<reference evidence="6 7" key="1">
    <citation type="journal article" date="2009" name="PLoS Genet.">
        <title>Genomic analysis of the basal lineage fungus Rhizopus oryzae reveals a whole-genome duplication.</title>
        <authorList>
            <person name="Ma L.-J."/>
            <person name="Ibrahim A.S."/>
            <person name="Skory C."/>
            <person name="Grabherr M.G."/>
            <person name="Burger G."/>
            <person name="Butler M."/>
            <person name="Elias M."/>
            <person name="Idnurm A."/>
            <person name="Lang B.F."/>
            <person name="Sone T."/>
            <person name="Abe A."/>
            <person name="Calvo S.E."/>
            <person name="Corrochano L.M."/>
            <person name="Engels R."/>
            <person name="Fu J."/>
            <person name="Hansberg W."/>
            <person name="Kim J.-M."/>
            <person name="Kodira C.D."/>
            <person name="Koehrsen M.J."/>
            <person name="Liu B."/>
            <person name="Miranda-Saavedra D."/>
            <person name="O'Leary S."/>
            <person name="Ortiz-Castellanos L."/>
            <person name="Poulter R."/>
            <person name="Rodriguez-Romero J."/>
            <person name="Ruiz-Herrera J."/>
            <person name="Shen Y.-Q."/>
            <person name="Zeng Q."/>
            <person name="Galagan J."/>
            <person name="Birren B.W."/>
            <person name="Cuomo C.A."/>
            <person name="Wickes B.L."/>
        </authorList>
    </citation>
    <scope>NUCLEOTIDE SEQUENCE [LARGE SCALE GENOMIC DNA]</scope>
    <source>
        <strain evidence="7">RA 99-880 / ATCC MYA-4621 / FGSC 9543 / NRRL 43880</strain>
    </source>
</reference>
<evidence type="ECO:0000259" key="5">
    <source>
        <dbReference type="Pfam" id="PF07159"/>
    </source>
</evidence>
<dbReference type="OMA" id="DSNCCTK"/>
<dbReference type="GO" id="GO:0031267">
    <property type="term" value="F:small GTPase binding"/>
    <property type="evidence" value="ECO:0007669"/>
    <property type="project" value="InterPro"/>
</dbReference>
<evidence type="ECO:0000256" key="3">
    <source>
        <dbReference type="ARBA" id="ARBA00023136"/>
    </source>
</evidence>
<dbReference type="InParanoid" id="I1CD20"/>
<keyword evidence="4" id="KW-0449">Lipoprotein</keyword>
<dbReference type="InterPro" id="IPR009828">
    <property type="entry name" value="CYRIA/CYRIB_Rac1-bd"/>
</dbReference>
<dbReference type="Proteomes" id="UP000009138">
    <property type="component" value="Unassembled WGS sequence"/>
</dbReference>
<dbReference type="VEuPathDB" id="FungiDB:RO3G_11061"/>
<protein>
    <recommendedName>
        <fullName evidence="5">CYRIA/CYRIB Rac1 binding domain-containing protein</fullName>
    </recommendedName>
</protein>
<evidence type="ECO:0000256" key="4">
    <source>
        <dbReference type="ARBA" id="ARBA00023288"/>
    </source>
</evidence>
<dbReference type="AlphaFoldDB" id="I1CD20"/>
<feature type="domain" description="CYRIA/CYRIB Rac1 binding" evidence="5">
    <location>
        <begin position="20"/>
        <end position="132"/>
    </location>
</feature>
<dbReference type="PANTHER" id="PTHR12422">
    <property type="entry name" value="GH09096P"/>
    <property type="match status" value="1"/>
</dbReference>
<evidence type="ECO:0000256" key="1">
    <source>
        <dbReference type="ARBA" id="ARBA00004635"/>
    </source>
</evidence>
<dbReference type="GO" id="GO:0030833">
    <property type="term" value="P:regulation of actin filament polymerization"/>
    <property type="evidence" value="ECO:0007669"/>
    <property type="project" value="InterPro"/>
</dbReference>
<organism evidence="6 7">
    <name type="scientific">Rhizopus delemar (strain RA 99-880 / ATCC MYA-4621 / FGSC 9543 / NRRL 43880)</name>
    <name type="common">Mucormycosis agent</name>
    <name type="synonym">Rhizopus arrhizus var. delemar</name>
    <dbReference type="NCBI Taxonomy" id="246409"/>
    <lineage>
        <taxon>Eukaryota</taxon>
        <taxon>Fungi</taxon>
        <taxon>Fungi incertae sedis</taxon>
        <taxon>Mucoromycota</taxon>
        <taxon>Mucoromycotina</taxon>
        <taxon>Mucoromycetes</taxon>
        <taxon>Mucorales</taxon>
        <taxon>Mucorineae</taxon>
        <taxon>Rhizopodaceae</taxon>
        <taxon>Rhizopus</taxon>
    </lineage>
</organism>
<proteinExistence type="inferred from homology"/>
<keyword evidence="7" id="KW-1185">Reference proteome</keyword>
<dbReference type="STRING" id="246409.I1CD20"/>
<dbReference type="GeneID" id="93618026"/>
<dbReference type="EMBL" id="CH476739">
    <property type="protein sequence ID" value="EIE86350.1"/>
    <property type="molecule type" value="Genomic_DNA"/>
</dbReference>